<proteinExistence type="predicted"/>
<sequence>MNVMILHLYYYMEFVQFKSVPQHDVATTLLDCRYSVSKYYFDSPKYILSWRSDSSISVSSDHKTFLLQAFGLPSGQLQTLKVLVVILSDSIDVKLASQWIGTLVFQEFPAHGRFQGCWVVSDCSDQFPFI</sequence>
<gene>
    <name evidence="1" type="ORF">XENORESO_009417</name>
</gene>
<protein>
    <submittedName>
        <fullName evidence="1">Uncharacterized protein</fullName>
    </submittedName>
</protein>
<reference evidence="1 2" key="1">
    <citation type="submission" date="2021-06" db="EMBL/GenBank/DDBJ databases">
        <authorList>
            <person name="Palmer J.M."/>
        </authorList>
    </citation>
    <scope>NUCLEOTIDE SEQUENCE [LARGE SCALE GENOMIC DNA]</scope>
    <source>
        <strain evidence="1 2">XR_2019</strain>
        <tissue evidence="1">Muscle</tissue>
    </source>
</reference>
<comment type="caution">
    <text evidence="1">The sequence shown here is derived from an EMBL/GenBank/DDBJ whole genome shotgun (WGS) entry which is preliminary data.</text>
</comment>
<name>A0ABV0W633_9TELE</name>
<keyword evidence="2" id="KW-1185">Reference proteome</keyword>
<dbReference type="EMBL" id="JAHRIM010031166">
    <property type="protein sequence ID" value="MEQ2265000.1"/>
    <property type="molecule type" value="Genomic_DNA"/>
</dbReference>
<evidence type="ECO:0000313" key="1">
    <source>
        <dbReference type="EMBL" id="MEQ2265000.1"/>
    </source>
</evidence>
<evidence type="ECO:0000313" key="2">
    <source>
        <dbReference type="Proteomes" id="UP001444071"/>
    </source>
</evidence>
<organism evidence="1 2">
    <name type="scientific">Xenotaenia resolanae</name>
    <dbReference type="NCBI Taxonomy" id="208358"/>
    <lineage>
        <taxon>Eukaryota</taxon>
        <taxon>Metazoa</taxon>
        <taxon>Chordata</taxon>
        <taxon>Craniata</taxon>
        <taxon>Vertebrata</taxon>
        <taxon>Euteleostomi</taxon>
        <taxon>Actinopterygii</taxon>
        <taxon>Neopterygii</taxon>
        <taxon>Teleostei</taxon>
        <taxon>Neoteleostei</taxon>
        <taxon>Acanthomorphata</taxon>
        <taxon>Ovalentaria</taxon>
        <taxon>Atherinomorphae</taxon>
        <taxon>Cyprinodontiformes</taxon>
        <taxon>Goodeidae</taxon>
        <taxon>Xenotaenia</taxon>
    </lineage>
</organism>
<dbReference type="Proteomes" id="UP001444071">
    <property type="component" value="Unassembled WGS sequence"/>
</dbReference>
<accession>A0ABV0W633</accession>